<evidence type="ECO:0000313" key="2">
    <source>
        <dbReference type="Proteomes" id="UP000035352"/>
    </source>
</evidence>
<dbReference type="Pfam" id="PF08813">
    <property type="entry name" value="Phage_tail_3"/>
    <property type="match status" value="1"/>
</dbReference>
<proteinExistence type="predicted"/>
<dbReference type="AlphaFoldDB" id="A0A0G3BNB4"/>
<protein>
    <submittedName>
        <fullName evidence="1">Phage tail protein</fullName>
    </submittedName>
</protein>
<sequence length="214" mass="22908">MAVSLPNGATVSIASTYATLKNMTAITNAAQAVATLEASHGVAVSDILEVSSGWSKLNNRIVRASAVATNDVTFEGINTTSTSRYPAGSGTGSVRKITAWTQITQVLDSSTSGGEQQFTSYSFLEDDTERQIPTVKSAQSITFNVADDSTRPHYTVLVTADEDRIPRAIRVVLPTGAVLYYNAYVTFNKTPTLTKNEVMANQVTLSLVADPTRY</sequence>
<dbReference type="STRING" id="413882.AAW51_2150"/>
<dbReference type="OrthoDB" id="6538688at2"/>
<name>A0A0G3BNB4_9BURK</name>
<dbReference type="RefSeq" id="WP_047194617.1">
    <property type="nucleotide sequence ID" value="NZ_CP011371.1"/>
</dbReference>
<dbReference type="Proteomes" id="UP000035352">
    <property type="component" value="Chromosome"/>
</dbReference>
<gene>
    <name evidence="1" type="ORF">AAW51_2150</name>
</gene>
<dbReference type="EMBL" id="CP011371">
    <property type="protein sequence ID" value="AKJ28841.1"/>
    <property type="molecule type" value="Genomic_DNA"/>
</dbReference>
<evidence type="ECO:0000313" key="1">
    <source>
        <dbReference type="EMBL" id="AKJ28841.1"/>
    </source>
</evidence>
<keyword evidence="2" id="KW-1185">Reference proteome</keyword>
<dbReference type="KEGG" id="pbh:AAW51_2150"/>
<reference evidence="1 2" key="1">
    <citation type="submission" date="2015-05" db="EMBL/GenBank/DDBJ databases">
        <authorList>
            <person name="Tang B."/>
            <person name="Yu Y."/>
        </authorList>
    </citation>
    <scope>NUCLEOTIDE SEQUENCE [LARGE SCALE GENOMIC DNA]</scope>
    <source>
        <strain evidence="1 2">DSM 7029</strain>
    </source>
</reference>
<dbReference type="InterPro" id="IPR014918">
    <property type="entry name" value="Phage_tail_3"/>
</dbReference>
<dbReference type="Gene3D" id="4.10.410.40">
    <property type="match status" value="1"/>
</dbReference>
<organism evidence="1 2">
    <name type="scientific">Caldimonas brevitalea</name>
    <dbReference type="NCBI Taxonomy" id="413882"/>
    <lineage>
        <taxon>Bacteria</taxon>
        <taxon>Pseudomonadati</taxon>
        <taxon>Pseudomonadota</taxon>
        <taxon>Betaproteobacteria</taxon>
        <taxon>Burkholderiales</taxon>
        <taxon>Sphaerotilaceae</taxon>
        <taxon>Caldimonas</taxon>
    </lineage>
</organism>
<accession>A0A0G3BNB4</accession>